<protein>
    <recommendedName>
        <fullName evidence="2">TmcB/TmcC TPR repeats domain-containing protein</fullName>
    </recommendedName>
</protein>
<dbReference type="Pfam" id="PF25474">
    <property type="entry name" value="TPR_TmcB"/>
    <property type="match status" value="1"/>
</dbReference>
<organism evidence="3 4">
    <name type="scientific">Stentor coeruleus</name>
    <dbReference type="NCBI Taxonomy" id="5963"/>
    <lineage>
        <taxon>Eukaryota</taxon>
        <taxon>Sar</taxon>
        <taxon>Alveolata</taxon>
        <taxon>Ciliophora</taxon>
        <taxon>Postciliodesmatophora</taxon>
        <taxon>Heterotrichea</taxon>
        <taxon>Heterotrichida</taxon>
        <taxon>Stentoridae</taxon>
        <taxon>Stentor</taxon>
    </lineage>
</organism>
<keyword evidence="1" id="KW-1133">Transmembrane helix</keyword>
<dbReference type="InterPro" id="IPR052994">
    <property type="entry name" value="Tiny_macrocysts_regulators"/>
</dbReference>
<sequence>MRSKVIYDMLTQIFYEESMNSSSSRKQHVWIVVMGVQLLAQNINFMWNPYLDMDNWKTYINFWEVLNYPCIDSLAASYGLLNILMYFIIALIGASTNIIIIILLAYASNKKIPSILFKILRGCLKFTCELYFIPTSIILILLFKYSTVKIDEIQEYANLPNSEIMNFGVLGQAFSILILLIHIVLSILYEGCAFEIRHSLKEKNLSAKSSPSIEILIKIIYFINCIFFTNIQLSNYMTYMVILSMTYAYCTYKYIYYLPFYSAFMNYIKILIHFEAFCVSVFFVLGSFIGNSTIVFVLTVFMQPLIVFLSKFAIDYRMGIVSKPKKETESSLIVFELAIRKSLMSSENSKKLIKYINLHYENKKEKLLIVYLAYYCKDILENTNVAGIKISRVDYNGFDFITNFQIFKCQKILEMQNFQNSEGVKMCSYLLDSDGVMENEKKLCYTLLVIINNLIQGNIKISALEKLTISCNDILTTVKKNYEDLIEHFPESQESYKDYGTFLSKITFDIESGKRLINKYNCKSLNDRKNSKKLNVFSHHNSCVMISSANPLSFGKIMFANLNMCKFLNITSEDSKDYFFKLFIPIQIFDKLNWQMIKFIACSQSNYLFLNEYFFMTDINGFLLECYISTECLGYNSSVKFVSVVRSVNNSDRELGLLSDDNRIVNHTSGFTETMNMNFYKVDNIKLEDCIPSDVSDQLLNKKQIIYNTPFGRGEYGLVIKEVKIVSSVIKVLHILKNPIDIINLSHCIDEDIPYNISYEKDKNTYQEISQEEISIHDDSPKSPNISELNLKSEEDLISDSIENKSIFLPSIVNRTGIEGSSHHEKIKISLPTMQSVFFLRILKIITGIYVFFIQVLILLIILISFCGYISKELYLTIIRKAISDMHDLNFQLSGLAYYTMLLDLTVHFPMPIDNLLKSYSESITKIITMQDQLKNDYNLLAYCHESNIFYDKNVLVYSNFQADYNKDNLAGILENTISNVISNQARKYIITYQDIIENNHKELFYLLYNTFRISLQEFNIAIKGFLNCEIEKIKDKSIIIWYFNIISIIAIIFIAFIIIGLSGKNDRNIEKSWIRLRESVKKSQRTVKNSIYERLATHHNATERDNQDHNSEENLDAIKLKKKYQHILRLIILIAIPIGAMLFVSEVLYKQSQKTTILKNEVFHNLMTQSTKIWQFGFFTFEALADRESYGFSKYTNMTIYSNYIKAMNDTILEIKILQNIIDEISIEGNIPIELADLLYFKTNTYDDVRETGIFVGVLALFDDSQNFLYNSTSLSLKGLQNFAYNVESAAGGLRNASFLGSDLMKNEVFFLCIILGIFFTFIVFFLIGLSIALNFRYLACEGEVLESTESLRRIFTNAQRCL</sequence>
<dbReference type="Proteomes" id="UP000187209">
    <property type="component" value="Unassembled WGS sequence"/>
</dbReference>
<feature type="transmembrane region" description="Helical" evidence="1">
    <location>
        <begin position="128"/>
        <end position="147"/>
    </location>
</feature>
<feature type="transmembrane region" description="Helical" evidence="1">
    <location>
        <begin position="215"/>
        <end position="233"/>
    </location>
</feature>
<feature type="domain" description="TmcB/TmcC TPR repeats" evidence="2">
    <location>
        <begin position="424"/>
        <end position="519"/>
    </location>
</feature>
<dbReference type="InterPro" id="IPR057352">
    <property type="entry name" value="TPR_TmcB/C"/>
</dbReference>
<feature type="transmembrane region" description="Helical" evidence="1">
    <location>
        <begin position="239"/>
        <end position="258"/>
    </location>
</feature>
<feature type="transmembrane region" description="Helical" evidence="1">
    <location>
        <begin position="167"/>
        <end position="194"/>
    </location>
</feature>
<evidence type="ECO:0000256" key="1">
    <source>
        <dbReference type="SAM" id="Phobius"/>
    </source>
</evidence>
<feature type="transmembrane region" description="Helical" evidence="1">
    <location>
        <begin position="1310"/>
        <end position="1335"/>
    </location>
</feature>
<proteinExistence type="predicted"/>
<gene>
    <name evidence="3" type="ORF">SteCoe_2534</name>
</gene>
<dbReference type="OrthoDB" id="301881at2759"/>
<feature type="transmembrane region" description="Helical" evidence="1">
    <location>
        <begin position="1128"/>
        <end position="1150"/>
    </location>
</feature>
<feature type="transmembrane region" description="Helical" evidence="1">
    <location>
        <begin position="83"/>
        <end position="107"/>
    </location>
</feature>
<feature type="transmembrane region" description="Helical" evidence="1">
    <location>
        <begin position="29"/>
        <end position="47"/>
    </location>
</feature>
<accession>A0A1R2CZC7</accession>
<evidence type="ECO:0000313" key="3">
    <source>
        <dbReference type="EMBL" id="OMJ94333.1"/>
    </source>
</evidence>
<dbReference type="EMBL" id="MPUH01000028">
    <property type="protein sequence ID" value="OMJ94333.1"/>
    <property type="molecule type" value="Genomic_DNA"/>
</dbReference>
<feature type="transmembrane region" description="Helical" evidence="1">
    <location>
        <begin position="1040"/>
        <end position="1062"/>
    </location>
</feature>
<keyword evidence="4" id="KW-1185">Reference proteome</keyword>
<dbReference type="PANTHER" id="PTHR31600">
    <property type="entry name" value="TINY MACROCYSTS PROTEIN B-RELATED"/>
    <property type="match status" value="1"/>
</dbReference>
<evidence type="ECO:0000313" key="4">
    <source>
        <dbReference type="Proteomes" id="UP000187209"/>
    </source>
</evidence>
<reference evidence="3 4" key="1">
    <citation type="submission" date="2016-11" db="EMBL/GenBank/DDBJ databases">
        <title>The macronuclear genome of Stentor coeruleus: a giant cell with tiny introns.</title>
        <authorList>
            <person name="Slabodnick M."/>
            <person name="Ruby J.G."/>
            <person name="Reiff S.B."/>
            <person name="Swart E.C."/>
            <person name="Gosai S."/>
            <person name="Prabakaran S."/>
            <person name="Witkowska E."/>
            <person name="Larue G.E."/>
            <person name="Fisher S."/>
            <person name="Freeman R.M."/>
            <person name="Gunawardena J."/>
            <person name="Chu W."/>
            <person name="Stover N.A."/>
            <person name="Gregory B.D."/>
            <person name="Nowacki M."/>
            <person name="Derisi J."/>
            <person name="Roy S.W."/>
            <person name="Marshall W.F."/>
            <person name="Sood P."/>
        </authorList>
    </citation>
    <scope>NUCLEOTIDE SEQUENCE [LARGE SCALE GENOMIC DNA]</scope>
    <source>
        <strain evidence="3">WM001</strain>
    </source>
</reference>
<feature type="transmembrane region" description="Helical" evidence="1">
    <location>
        <begin position="849"/>
        <end position="871"/>
    </location>
</feature>
<keyword evidence="1" id="KW-0812">Transmembrane</keyword>
<keyword evidence="1" id="KW-0472">Membrane</keyword>
<dbReference type="PANTHER" id="PTHR31600:SF2">
    <property type="entry name" value="GAMETE ENRICHED GENE 10 PROTEIN-RELATED"/>
    <property type="match status" value="1"/>
</dbReference>
<evidence type="ECO:0000259" key="2">
    <source>
        <dbReference type="Pfam" id="PF25474"/>
    </source>
</evidence>
<name>A0A1R2CZC7_9CILI</name>
<comment type="caution">
    <text evidence="3">The sequence shown here is derived from an EMBL/GenBank/DDBJ whole genome shotgun (WGS) entry which is preliminary data.</text>
</comment>